<evidence type="ECO:0000256" key="1">
    <source>
        <dbReference type="ARBA" id="ARBA00023125"/>
    </source>
</evidence>
<dbReference type="EMBL" id="JBHSMT010000009">
    <property type="protein sequence ID" value="MFC5473399.1"/>
    <property type="molecule type" value="Genomic_DNA"/>
</dbReference>
<keyword evidence="5" id="KW-1185">Reference proteome</keyword>
<organism evidence="4 5">
    <name type="scientific">Paraherbaspirillum soli</name>
    <dbReference type="NCBI Taxonomy" id="631222"/>
    <lineage>
        <taxon>Bacteria</taxon>
        <taxon>Pseudomonadati</taxon>
        <taxon>Pseudomonadota</taxon>
        <taxon>Betaproteobacteria</taxon>
        <taxon>Burkholderiales</taxon>
        <taxon>Oxalobacteraceae</taxon>
        <taxon>Paraherbaspirillum</taxon>
    </lineage>
</organism>
<dbReference type="PROSITE" id="PS50937">
    <property type="entry name" value="HTH_MERR_2"/>
    <property type="match status" value="1"/>
</dbReference>
<comment type="caution">
    <text evidence="4">The sequence shown here is derived from an EMBL/GenBank/DDBJ whole genome shotgun (WGS) entry which is preliminary data.</text>
</comment>
<evidence type="ECO:0000313" key="5">
    <source>
        <dbReference type="Proteomes" id="UP001596045"/>
    </source>
</evidence>
<feature type="domain" description="HTH merR-type" evidence="3">
    <location>
        <begin position="5"/>
        <end position="74"/>
    </location>
</feature>
<dbReference type="SUPFAM" id="SSF46955">
    <property type="entry name" value="Putative DNA-binding domain"/>
    <property type="match status" value="1"/>
</dbReference>
<dbReference type="Proteomes" id="UP001596045">
    <property type="component" value="Unassembled WGS sequence"/>
</dbReference>
<reference evidence="5" key="1">
    <citation type="journal article" date="2019" name="Int. J. Syst. Evol. Microbiol.">
        <title>The Global Catalogue of Microorganisms (GCM) 10K type strain sequencing project: providing services to taxonomists for standard genome sequencing and annotation.</title>
        <authorList>
            <consortium name="The Broad Institute Genomics Platform"/>
            <consortium name="The Broad Institute Genome Sequencing Center for Infectious Disease"/>
            <person name="Wu L."/>
            <person name="Ma J."/>
        </authorList>
    </citation>
    <scope>NUCLEOTIDE SEQUENCE [LARGE SCALE GENOMIC DNA]</scope>
    <source>
        <strain evidence="5">JCM 17066</strain>
    </source>
</reference>
<dbReference type="NCBIfam" id="TIGR02047">
    <property type="entry name" value="CadR-PbrR"/>
    <property type="match status" value="1"/>
</dbReference>
<dbReference type="RefSeq" id="WP_378995808.1">
    <property type="nucleotide sequence ID" value="NZ_JBHSMT010000009.1"/>
</dbReference>
<evidence type="ECO:0000259" key="3">
    <source>
        <dbReference type="PROSITE" id="PS50937"/>
    </source>
</evidence>
<dbReference type="InterPro" id="IPR047057">
    <property type="entry name" value="MerR_fam"/>
</dbReference>
<dbReference type="PANTHER" id="PTHR30204">
    <property type="entry name" value="REDOX-CYCLING DRUG-SENSING TRANSCRIPTIONAL ACTIVATOR SOXR"/>
    <property type="match status" value="1"/>
</dbReference>
<dbReference type="InterPro" id="IPR009061">
    <property type="entry name" value="DNA-bd_dom_put_sf"/>
</dbReference>
<keyword evidence="2" id="KW-0175">Coiled coil</keyword>
<evidence type="ECO:0000256" key="2">
    <source>
        <dbReference type="SAM" id="Coils"/>
    </source>
</evidence>
<dbReference type="InterPro" id="IPR000551">
    <property type="entry name" value="MerR-type_HTH_dom"/>
</dbReference>
<dbReference type="PANTHER" id="PTHR30204:SF92">
    <property type="entry name" value="HTH-TYPE TRANSCRIPTIONAL REGULATOR ZNTR"/>
    <property type="match status" value="1"/>
</dbReference>
<dbReference type="PRINTS" id="PR00040">
    <property type="entry name" value="HTHMERR"/>
</dbReference>
<protein>
    <submittedName>
        <fullName evidence="4">Cd(II)/Pb(II)-responsive transcriptional regulator</fullName>
    </submittedName>
</protein>
<accession>A0ABW0M5G1</accession>
<sequence>MTTNTLKIGELASHAACPVETIRYYEREGLLPPAARSQGNYRLYGHEHVERLQFIRHCRSLDMTLDEVRSLLQFRDLPEENCAEVNTLLDRHIEHVADRIAELKALQLQLKQLRKQCRTAQAAKDCGILQGLANMEDEAPANLGSHGGGCH</sequence>
<dbReference type="Pfam" id="PF13411">
    <property type="entry name" value="MerR_1"/>
    <property type="match status" value="1"/>
</dbReference>
<keyword evidence="1" id="KW-0238">DNA-binding</keyword>
<name>A0ABW0M5G1_9BURK</name>
<feature type="coiled-coil region" evidence="2">
    <location>
        <begin position="96"/>
        <end position="123"/>
    </location>
</feature>
<dbReference type="SMART" id="SM00422">
    <property type="entry name" value="HTH_MERR"/>
    <property type="match status" value="1"/>
</dbReference>
<dbReference type="Gene3D" id="1.10.1660.10">
    <property type="match status" value="1"/>
</dbReference>
<dbReference type="InterPro" id="IPR011791">
    <property type="entry name" value="CadR-PbrR"/>
</dbReference>
<evidence type="ECO:0000313" key="4">
    <source>
        <dbReference type="EMBL" id="MFC5473399.1"/>
    </source>
</evidence>
<proteinExistence type="predicted"/>
<dbReference type="CDD" id="cd04784">
    <property type="entry name" value="HTH_CadR-PbrR"/>
    <property type="match status" value="1"/>
</dbReference>
<gene>
    <name evidence="4" type="primary">cadR</name>
    <name evidence="4" type="ORF">ACFPM8_05455</name>
</gene>